<accession>A0ABU5QXJ7</accession>
<dbReference type="PANTHER" id="PTHR30163:SF8">
    <property type="entry name" value="LYTIC MUREIN TRANSGLYCOSYLASE"/>
    <property type="match status" value="1"/>
</dbReference>
<organism evidence="2 3">
    <name type="scientific">Amycolatopsis heterodermiae</name>
    <dbReference type="NCBI Taxonomy" id="3110235"/>
    <lineage>
        <taxon>Bacteria</taxon>
        <taxon>Bacillati</taxon>
        <taxon>Actinomycetota</taxon>
        <taxon>Actinomycetes</taxon>
        <taxon>Pseudonocardiales</taxon>
        <taxon>Pseudonocardiaceae</taxon>
        <taxon>Amycolatopsis</taxon>
    </lineage>
</organism>
<name>A0ABU5QXJ7_9PSEU</name>
<dbReference type="Gene3D" id="1.10.530.10">
    <property type="match status" value="1"/>
</dbReference>
<evidence type="ECO:0000256" key="1">
    <source>
        <dbReference type="SAM" id="MobiDB-lite"/>
    </source>
</evidence>
<dbReference type="PANTHER" id="PTHR30163">
    <property type="entry name" value="MEMBRANE-BOUND LYTIC MUREIN TRANSGLYCOSYLASE B"/>
    <property type="match status" value="1"/>
</dbReference>
<proteinExistence type="predicted"/>
<sequence length="248" mass="26181">MVAGVVLVLTIGVRNPKAPAEPPPVQPALAIPQQRPQAGAESPRAGLAAPVDRPAVSDQAELDAWAARVAGKTHIPARVVSAYGRAEMWMQRQKPSCHLSWATLAGIGRVEAERGKFDLSAIRPDGRMVMPVVGPPLDGSPGVPAVHDTDGGKLDGDKSWDHLIGPLQFPPATWKKYQERANGDGGTPDPQNIDDTAFTAARYLCSGGDDLGTPAGWWRAVLFYNSAVTYGQDVFSAADAYAEASVAP</sequence>
<protein>
    <submittedName>
        <fullName evidence="2">Murein transglycosylase</fullName>
    </submittedName>
</protein>
<feature type="region of interest" description="Disordered" evidence="1">
    <location>
        <begin position="16"/>
        <end position="45"/>
    </location>
</feature>
<comment type="caution">
    <text evidence="2">The sequence shown here is derived from an EMBL/GenBank/DDBJ whole genome shotgun (WGS) entry which is preliminary data.</text>
</comment>
<dbReference type="Proteomes" id="UP001304298">
    <property type="component" value="Unassembled WGS sequence"/>
</dbReference>
<gene>
    <name evidence="2" type="ORF">VA596_03790</name>
</gene>
<reference evidence="2 3" key="1">
    <citation type="submission" date="2023-12" db="EMBL/GenBank/DDBJ databases">
        <title>Amycolatopsis sp. V23-08.</title>
        <authorList>
            <person name="Somphong A."/>
        </authorList>
    </citation>
    <scope>NUCLEOTIDE SEQUENCE [LARGE SCALE GENOMIC DNA]</scope>
    <source>
        <strain evidence="2 3">V23-08</strain>
    </source>
</reference>
<keyword evidence="3" id="KW-1185">Reference proteome</keyword>
<evidence type="ECO:0000313" key="3">
    <source>
        <dbReference type="Proteomes" id="UP001304298"/>
    </source>
</evidence>
<dbReference type="RefSeq" id="WP_323325631.1">
    <property type="nucleotide sequence ID" value="NZ_JAYFSI010000001.1"/>
</dbReference>
<dbReference type="EMBL" id="JAYFSI010000001">
    <property type="protein sequence ID" value="MEA5358646.1"/>
    <property type="molecule type" value="Genomic_DNA"/>
</dbReference>
<dbReference type="InterPro" id="IPR023346">
    <property type="entry name" value="Lysozyme-like_dom_sf"/>
</dbReference>
<evidence type="ECO:0000313" key="2">
    <source>
        <dbReference type="EMBL" id="MEA5358646.1"/>
    </source>
</evidence>
<dbReference type="InterPro" id="IPR043426">
    <property type="entry name" value="MltB-like"/>
</dbReference>
<dbReference type="SUPFAM" id="SSF53955">
    <property type="entry name" value="Lysozyme-like"/>
    <property type="match status" value="1"/>
</dbReference>